<evidence type="ECO:0000259" key="9">
    <source>
        <dbReference type="PROSITE" id="PS50252"/>
    </source>
</evidence>
<evidence type="ECO:0000256" key="8">
    <source>
        <dbReference type="SAM" id="MobiDB-lite"/>
    </source>
</evidence>
<feature type="region of interest" description="Disordered" evidence="8">
    <location>
        <begin position="1"/>
        <end position="141"/>
    </location>
</feature>
<dbReference type="GO" id="GO:0000785">
    <property type="term" value="C:chromatin"/>
    <property type="evidence" value="ECO:0007669"/>
    <property type="project" value="TreeGrafter"/>
</dbReference>
<sequence length="445" mass="49466">MEHNKAGSKRPLSFSMDHILAKNDPQSDRDRVSNLSHSDNGNSGADPPKIQKLAEGPSSSDDVLSQTIPSLGTESWRRSPNHRPTSPLSISTQIPIDSSSTSSSNSNSPTSTSQSLANNSQRASPESSIQDSITPSPPQAVKYSPGFLVKNGIKVELEGQDLWKKFHRLSTEMIITKAGRRMFPTLKIRVSGLAATQSYMIFLDLVPFDDKRYRYVYHSSQWMVAGAGDPQPCPSTFVHGDSPASGNMWESQGVISFDKLKLTNNRSSIVQGQICLHSMHKYIPRIHVQPLSADQIKSGSTMEALLDIDQSVSFTFPETVFTTVTAYQNQQITKLKIASNPFAKGFREATRTRDPGFSDFNSFYNHQMNMEILRLNNPHLAHDQYSPFLYSSPHAHHLAPIPGSPLFSPLWNMLPPFMPMLRRSDSLTPSEASISPIHCHRMDDQ</sequence>
<protein>
    <recommendedName>
        <fullName evidence="9">T-box domain-containing protein</fullName>
    </recommendedName>
</protein>
<dbReference type="GO" id="GO:0000978">
    <property type="term" value="F:RNA polymerase II cis-regulatory region sequence-specific DNA binding"/>
    <property type="evidence" value="ECO:0007669"/>
    <property type="project" value="InterPro"/>
</dbReference>
<feature type="domain" description="T-box" evidence="9">
    <location>
        <begin position="157"/>
        <end position="348"/>
    </location>
</feature>
<dbReference type="GO" id="GO:0000981">
    <property type="term" value="F:DNA-binding transcription factor activity, RNA polymerase II-specific"/>
    <property type="evidence" value="ECO:0007669"/>
    <property type="project" value="TreeGrafter"/>
</dbReference>
<keyword evidence="6 7" id="KW-0539">Nucleus</keyword>
<feature type="compositionally biased region" description="Polar residues" evidence="8">
    <location>
        <begin position="33"/>
        <end position="43"/>
    </location>
</feature>
<keyword evidence="4 7" id="KW-0238">DNA-binding</keyword>
<feature type="compositionally biased region" description="Polar residues" evidence="8">
    <location>
        <begin position="57"/>
        <end position="73"/>
    </location>
</feature>
<evidence type="ECO:0000313" key="10">
    <source>
        <dbReference type="EMBL" id="TRY73719.1"/>
    </source>
</evidence>
<organism evidence="10 11">
    <name type="scientific">Tigriopus californicus</name>
    <name type="common">Marine copepod</name>
    <dbReference type="NCBI Taxonomy" id="6832"/>
    <lineage>
        <taxon>Eukaryota</taxon>
        <taxon>Metazoa</taxon>
        <taxon>Ecdysozoa</taxon>
        <taxon>Arthropoda</taxon>
        <taxon>Crustacea</taxon>
        <taxon>Multicrustacea</taxon>
        <taxon>Hexanauplia</taxon>
        <taxon>Copepoda</taxon>
        <taxon>Harpacticoida</taxon>
        <taxon>Harpacticidae</taxon>
        <taxon>Tigriopus</taxon>
    </lineage>
</organism>
<dbReference type="PROSITE" id="PS01283">
    <property type="entry name" value="TBOX_1"/>
    <property type="match status" value="1"/>
</dbReference>
<keyword evidence="3" id="KW-0805">Transcription regulation</keyword>
<dbReference type="PANTHER" id="PTHR11267">
    <property type="entry name" value="T-BOX PROTEIN-RELATED"/>
    <property type="match status" value="1"/>
</dbReference>
<dbReference type="PROSITE" id="PS50252">
    <property type="entry name" value="TBOX_3"/>
    <property type="match status" value="1"/>
</dbReference>
<dbReference type="GO" id="GO:0005634">
    <property type="term" value="C:nucleus"/>
    <property type="evidence" value="ECO:0007669"/>
    <property type="project" value="UniProtKB-SubCell"/>
</dbReference>
<evidence type="ECO:0000313" key="11">
    <source>
        <dbReference type="Proteomes" id="UP000318571"/>
    </source>
</evidence>
<dbReference type="SUPFAM" id="SSF49417">
    <property type="entry name" value="p53-like transcription factors"/>
    <property type="match status" value="1"/>
</dbReference>
<accession>A0A553P7S3</accession>
<dbReference type="PANTHER" id="PTHR11267:SF207">
    <property type="entry name" value="OVER COMPENSATING MALES, ISOFORM A"/>
    <property type="match status" value="1"/>
</dbReference>
<dbReference type="PRINTS" id="PR00937">
    <property type="entry name" value="TBOX"/>
</dbReference>
<dbReference type="SMART" id="SM00425">
    <property type="entry name" value="TBOX"/>
    <property type="match status" value="1"/>
</dbReference>
<reference evidence="10 11" key="1">
    <citation type="journal article" date="2018" name="Nat. Ecol. Evol.">
        <title>Genomic signatures of mitonuclear coevolution across populations of Tigriopus californicus.</title>
        <authorList>
            <person name="Barreto F.S."/>
            <person name="Watson E.T."/>
            <person name="Lima T.G."/>
            <person name="Willett C.S."/>
            <person name="Edmands S."/>
            <person name="Li W."/>
            <person name="Burton R.S."/>
        </authorList>
    </citation>
    <scope>NUCLEOTIDE SEQUENCE [LARGE SCALE GENOMIC DNA]</scope>
    <source>
        <strain evidence="10 11">San Diego</strain>
    </source>
</reference>
<name>A0A553P7S3_TIGCA</name>
<feature type="compositionally biased region" description="Basic and acidic residues" evidence="8">
    <location>
        <begin position="19"/>
        <end position="32"/>
    </location>
</feature>
<evidence type="ECO:0000256" key="5">
    <source>
        <dbReference type="ARBA" id="ARBA00023163"/>
    </source>
</evidence>
<dbReference type="InterPro" id="IPR008967">
    <property type="entry name" value="p53-like_TF_DNA-bd_sf"/>
</dbReference>
<dbReference type="FunFam" id="2.60.40.820:FF:000010">
    <property type="entry name" value="T-box transcription factor TBX6"/>
    <property type="match status" value="1"/>
</dbReference>
<feature type="compositionally biased region" description="Low complexity" evidence="8">
    <location>
        <begin position="89"/>
        <end position="115"/>
    </location>
</feature>
<evidence type="ECO:0000256" key="3">
    <source>
        <dbReference type="ARBA" id="ARBA00023015"/>
    </source>
</evidence>
<dbReference type="GO" id="GO:0001708">
    <property type="term" value="P:cell fate specification"/>
    <property type="evidence" value="ECO:0007669"/>
    <property type="project" value="TreeGrafter"/>
</dbReference>
<comment type="caution">
    <text evidence="10">The sequence shown here is derived from an EMBL/GenBank/DDBJ whole genome shotgun (WGS) entry which is preliminary data.</text>
</comment>
<evidence type="ECO:0000256" key="4">
    <source>
        <dbReference type="ARBA" id="ARBA00023125"/>
    </source>
</evidence>
<proteinExistence type="predicted"/>
<dbReference type="Proteomes" id="UP000318571">
    <property type="component" value="Chromosome 3"/>
</dbReference>
<dbReference type="Pfam" id="PF00907">
    <property type="entry name" value="T-box"/>
    <property type="match status" value="1"/>
</dbReference>
<dbReference type="InterPro" id="IPR036960">
    <property type="entry name" value="T-box_sf"/>
</dbReference>
<dbReference type="InterPro" id="IPR018186">
    <property type="entry name" value="TF_T-box_CS"/>
</dbReference>
<evidence type="ECO:0000256" key="6">
    <source>
        <dbReference type="ARBA" id="ARBA00023242"/>
    </source>
</evidence>
<evidence type="ECO:0000256" key="7">
    <source>
        <dbReference type="PROSITE-ProRule" id="PRU00201"/>
    </source>
</evidence>
<dbReference type="InterPro" id="IPR001699">
    <property type="entry name" value="TF_T-box"/>
</dbReference>
<evidence type="ECO:0000256" key="1">
    <source>
        <dbReference type="ARBA" id="ARBA00004123"/>
    </source>
</evidence>
<gene>
    <name evidence="10" type="ORF">TCAL_11092</name>
</gene>
<keyword evidence="11" id="KW-1185">Reference proteome</keyword>
<evidence type="ECO:0000256" key="2">
    <source>
        <dbReference type="ARBA" id="ARBA00022473"/>
    </source>
</evidence>
<comment type="caution">
    <text evidence="7">Lacks conserved residue(s) required for the propagation of feature annotation.</text>
</comment>
<dbReference type="GO" id="GO:0045893">
    <property type="term" value="P:positive regulation of DNA-templated transcription"/>
    <property type="evidence" value="ECO:0007669"/>
    <property type="project" value="InterPro"/>
</dbReference>
<dbReference type="EMBL" id="VCGU01000007">
    <property type="protein sequence ID" value="TRY73719.1"/>
    <property type="molecule type" value="Genomic_DNA"/>
</dbReference>
<dbReference type="Gene3D" id="2.60.40.820">
    <property type="entry name" value="Transcription factor, T-box"/>
    <property type="match status" value="1"/>
</dbReference>
<keyword evidence="5" id="KW-0804">Transcription</keyword>
<keyword evidence="2" id="KW-0217">Developmental protein</keyword>
<dbReference type="InterPro" id="IPR046360">
    <property type="entry name" value="T-box_DNA-bd"/>
</dbReference>
<dbReference type="AlphaFoldDB" id="A0A553P7S3"/>
<feature type="compositionally biased region" description="Polar residues" evidence="8">
    <location>
        <begin position="116"/>
        <end position="134"/>
    </location>
</feature>
<comment type="subcellular location">
    <subcellularLocation>
        <location evidence="1 7">Nucleus</location>
    </subcellularLocation>
</comment>